<feature type="compositionally biased region" description="Polar residues" evidence="1">
    <location>
        <begin position="62"/>
        <end position="90"/>
    </location>
</feature>
<feature type="region of interest" description="Disordered" evidence="1">
    <location>
        <begin position="312"/>
        <end position="334"/>
    </location>
</feature>
<gene>
    <name evidence="3" type="ORF">EN45_103900</name>
</gene>
<dbReference type="EMBL" id="CM002800">
    <property type="protein sequence ID" value="KZN86189.1"/>
    <property type="molecule type" value="Genomic_DNA"/>
</dbReference>
<dbReference type="PANTHER" id="PTHR36102">
    <property type="entry name" value="CHROMOSOME 10, WHOLE GENOME SHOTGUN SEQUENCE"/>
    <property type="match status" value="1"/>
</dbReference>
<protein>
    <recommendedName>
        <fullName evidence="2">Subtelomeric hrmA-associated cluster protein AFUB-079030/YDR124W-like helical bundle domain-containing protein</fullName>
    </recommendedName>
</protein>
<dbReference type="Pfam" id="PF11001">
    <property type="entry name" value="AFUB_07903_YDR124W_hel"/>
    <property type="match status" value="1"/>
</dbReference>
<evidence type="ECO:0000313" key="3">
    <source>
        <dbReference type="EMBL" id="KZN86189.1"/>
    </source>
</evidence>
<accession>A0A167RMI6</accession>
<feature type="region of interest" description="Disordered" evidence="1">
    <location>
        <begin position="352"/>
        <end position="398"/>
    </location>
</feature>
<dbReference type="InterPro" id="IPR047092">
    <property type="entry name" value="AFUB_07903/YDR124W-like_hel"/>
</dbReference>
<dbReference type="AlphaFoldDB" id="A0A167RMI6"/>
<feature type="compositionally biased region" description="Polar residues" evidence="1">
    <location>
        <begin position="374"/>
        <end position="390"/>
    </location>
</feature>
<evidence type="ECO:0000259" key="2">
    <source>
        <dbReference type="Pfam" id="PF11001"/>
    </source>
</evidence>
<dbReference type="PANTHER" id="PTHR36102:SF1">
    <property type="entry name" value="YDR124W-LIKE HELICAL BUNDLE DOMAIN-CONTAINING PROTEIN"/>
    <property type="match status" value="1"/>
</dbReference>
<sequence length="464" mass="51841">MSRQSPEEPGYTHFAMIYIDNDGNLCQRASDSISESREAILSPRVTGEFLRAVAMSREAHATRSQVSPEIQVPSSGGQPFNNSSAPSQGESVGYNGMGLGSQQRMQVPSQPESPFQPAMWPSCESWSLQASSQPKKNFGGRNLNLASHQRASISVKDRGLLRLYYEKIFQNLQQTNCRIIAKAYIKLVEPRKQVNYPYNGRKIVEGRTQQLDPEATKPPWWPLGVSHREPDHLPKVERIRLLVYMLCEMRETHGITTARLKQSDQPIRRQILPVERLQILDEAYQVREEEEKYLDGISDGKRVSIARTNLPQMAGDTSSGQSSPIEPPSSQNIVESECSDGISDIDITQVTSEDLPNAPPYNPSHPYNPMHMGPNTQYHSVGPSNMSTSPLELRPKHEPESAGTHLIDRTHPTGMAHYPYPGVSGIQPTPMGFYGTSVPITQTSTENLSTEAMMPYGHPYYFSY</sequence>
<feature type="region of interest" description="Disordered" evidence="1">
    <location>
        <begin position="60"/>
        <end position="116"/>
    </location>
</feature>
<feature type="compositionally biased region" description="Polar residues" evidence="1">
    <location>
        <begin position="100"/>
        <end position="113"/>
    </location>
</feature>
<name>A0A167RMI6_PENCH</name>
<evidence type="ECO:0000256" key="1">
    <source>
        <dbReference type="SAM" id="MobiDB-lite"/>
    </source>
</evidence>
<proteinExistence type="predicted"/>
<dbReference type="Proteomes" id="UP000076449">
    <property type="component" value="Chromosome III"/>
</dbReference>
<reference evidence="3" key="1">
    <citation type="journal article" date="2014" name="Genome Announc.">
        <title>Complete sequencing and chromosome-scale genome assembly of the industrial progenitor strain P2niaD18 from the penicillin producer Penicillium chrysogenum.</title>
        <authorList>
            <person name="Specht T."/>
            <person name="Dahlmann T.A."/>
            <person name="Zadra I."/>
            <person name="Kurnsteiner H."/>
            <person name="Kuck U."/>
        </authorList>
    </citation>
    <scope>NUCLEOTIDE SEQUENCE [LARGE SCALE GENOMIC DNA]</scope>
    <source>
        <strain evidence="3">P2niaD18</strain>
    </source>
</reference>
<feature type="domain" description="Subtelomeric hrmA-associated cluster protein AFUB-079030/YDR124W-like helical bundle" evidence="2">
    <location>
        <begin position="155"/>
        <end position="288"/>
    </location>
</feature>
<dbReference type="InterPro" id="IPR021264">
    <property type="entry name" value="AFUB_079030/YDR124W-like"/>
</dbReference>
<organism evidence="3">
    <name type="scientific">Penicillium chrysogenum</name>
    <name type="common">Penicillium notatum</name>
    <dbReference type="NCBI Taxonomy" id="5076"/>
    <lineage>
        <taxon>Eukaryota</taxon>
        <taxon>Fungi</taxon>
        <taxon>Dikarya</taxon>
        <taxon>Ascomycota</taxon>
        <taxon>Pezizomycotina</taxon>
        <taxon>Eurotiomycetes</taxon>
        <taxon>Eurotiomycetidae</taxon>
        <taxon>Eurotiales</taxon>
        <taxon>Aspergillaceae</taxon>
        <taxon>Penicillium</taxon>
        <taxon>Penicillium chrysogenum species complex</taxon>
    </lineage>
</organism>